<feature type="compositionally biased region" description="Polar residues" evidence="3">
    <location>
        <begin position="433"/>
        <end position="445"/>
    </location>
</feature>
<evidence type="ECO:0008006" key="6">
    <source>
        <dbReference type="Google" id="ProtNLM"/>
    </source>
</evidence>
<feature type="region of interest" description="Disordered" evidence="3">
    <location>
        <begin position="425"/>
        <end position="445"/>
    </location>
</feature>
<feature type="compositionally biased region" description="Basic and acidic residues" evidence="3">
    <location>
        <begin position="1"/>
        <end position="20"/>
    </location>
</feature>
<keyword evidence="1" id="KW-0880">Kelch repeat</keyword>
<feature type="region of interest" description="Disordered" evidence="3">
    <location>
        <begin position="476"/>
        <end position="534"/>
    </location>
</feature>
<comment type="caution">
    <text evidence="4">The sequence shown here is derived from an EMBL/GenBank/DDBJ whole genome shotgun (WGS) entry which is preliminary data.</text>
</comment>
<dbReference type="Proteomes" id="UP001180020">
    <property type="component" value="Unassembled WGS sequence"/>
</dbReference>
<dbReference type="InterPro" id="IPR011043">
    <property type="entry name" value="Gal_Oxase/kelch_b-propeller"/>
</dbReference>
<organism evidence="4 5">
    <name type="scientific">Acorus calamus</name>
    <name type="common">Sweet flag</name>
    <dbReference type="NCBI Taxonomy" id="4465"/>
    <lineage>
        <taxon>Eukaryota</taxon>
        <taxon>Viridiplantae</taxon>
        <taxon>Streptophyta</taxon>
        <taxon>Embryophyta</taxon>
        <taxon>Tracheophyta</taxon>
        <taxon>Spermatophyta</taxon>
        <taxon>Magnoliopsida</taxon>
        <taxon>Liliopsida</taxon>
        <taxon>Acoraceae</taxon>
        <taxon>Acorus</taxon>
    </lineage>
</organism>
<dbReference type="SUPFAM" id="SSF50965">
    <property type="entry name" value="Galactose oxidase, central domain"/>
    <property type="match status" value="1"/>
</dbReference>
<keyword evidence="2" id="KW-0677">Repeat</keyword>
<evidence type="ECO:0000256" key="3">
    <source>
        <dbReference type="SAM" id="MobiDB-lite"/>
    </source>
</evidence>
<accession>A0AAV9DYN7</accession>
<sequence>MRWERVHVNARARETPEGKKSAGRKGGIWGPGRRWGHTCNSIKGGRFLYVFGGYGKDNCQTNDVHVFDSIKQTWSKPMMKGIPPCPRDSHTCNTVGNNLFVFGGTDGRNPLRDLFILDTYANSVNLLPASNTWIMPNVRGEIPEAREGHSAALVDKRIFVFGGCGKSFDNPVEIYYNDLYIFDTEQLLWERAVTHGVSPSARDSHTCSAWKNKIIILGGEDASDYYLSDVHVLDTNTLVWKELHTSGQMLAPRAGHSTVSLGKYLFVFGGFTDDRSLYDDLHVLNLGMSLENGQDEQRTEKFSYRKELKKKCQDQNLSLNRCDFPRIGMISNSSWPVPPQNLGGAERLTLQPFEFNPSGQVTFEAQVKESFTFGYTIEAKIDGKPLRGILFSSHPSFSHGAYSHLDRKRTSREVSMFELRVECEPQEKMPRFSDQTAKSSDNTLTDDAYSVETTSEKPMEAQAPECTDSVLAQVKEVSKPNSLPSMDPKPVITDGTHSGPKPDVADAVPPDAKNGVSGSLPSSSEDVAKSLIKE</sequence>
<evidence type="ECO:0000313" key="4">
    <source>
        <dbReference type="EMBL" id="KAK1306335.1"/>
    </source>
</evidence>
<feature type="region of interest" description="Disordered" evidence="3">
    <location>
        <begin position="1"/>
        <end position="27"/>
    </location>
</feature>
<keyword evidence="5" id="KW-1185">Reference proteome</keyword>
<dbReference type="AlphaFoldDB" id="A0AAV9DYN7"/>
<dbReference type="InterPro" id="IPR052124">
    <property type="entry name" value="Rab9_kelch_effector"/>
</dbReference>
<feature type="compositionally biased region" description="Polar residues" evidence="3">
    <location>
        <begin position="516"/>
        <end position="525"/>
    </location>
</feature>
<evidence type="ECO:0000256" key="2">
    <source>
        <dbReference type="ARBA" id="ARBA00022737"/>
    </source>
</evidence>
<dbReference type="PANTHER" id="PTHR46647">
    <property type="entry name" value="RAB9 EFFECTOR PROTEIN WITH KELCH MOTIFS"/>
    <property type="match status" value="1"/>
</dbReference>
<evidence type="ECO:0000313" key="5">
    <source>
        <dbReference type="Proteomes" id="UP001180020"/>
    </source>
</evidence>
<dbReference type="Gene3D" id="2.120.10.80">
    <property type="entry name" value="Kelch-type beta propeller"/>
    <property type="match status" value="2"/>
</dbReference>
<proteinExistence type="predicted"/>
<evidence type="ECO:0000256" key="1">
    <source>
        <dbReference type="ARBA" id="ARBA00022441"/>
    </source>
</evidence>
<dbReference type="Pfam" id="PF24681">
    <property type="entry name" value="Kelch_KLHDC2_KLHL20_DRC7"/>
    <property type="match status" value="2"/>
</dbReference>
<reference evidence="4" key="2">
    <citation type="submission" date="2023-06" db="EMBL/GenBank/DDBJ databases">
        <authorList>
            <person name="Ma L."/>
            <person name="Liu K.-W."/>
            <person name="Li Z."/>
            <person name="Hsiao Y.-Y."/>
            <person name="Qi Y."/>
            <person name="Fu T."/>
            <person name="Tang G."/>
            <person name="Zhang D."/>
            <person name="Sun W.-H."/>
            <person name="Liu D.-K."/>
            <person name="Li Y."/>
            <person name="Chen G.-Z."/>
            <person name="Liu X.-D."/>
            <person name="Liao X.-Y."/>
            <person name="Jiang Y.-T."/>
            <person name="Yu X."/>
            <person name="Hao Y."/>
            <person name="Huang J."/>
            <person name="Zhao X.-W."/>
            <person name="Ke S."/>
            <person name="Chen Y.-Y."/>
            <person name="Wu W.-L."/>
            <person name="Hsu J.-L."/>
            <person name="Lin Y.-F."/>
            <person name="Huang M.-D."/>
            <person name="Li C.-Y."/>
            <person name="Huang L."/>
            <person name="Wang Z.-W."/>
            <person name="Zhao X."/>
            <person name="Zhong W.-Y."/>
            <person name="Peng D.-H."/>
            <person name="Ahmad S."/>
            <person name="Lan S."/>
            <person name="Zhang J.-S."/>
            <person name="Tsai W.-C."/>
            <person name="Van De Peer Y."/>
            <person name="Liu Z.-J."/>
        </authorList>
    </citation>
    <scope>NUCLEOTIDE SEQUENCE</scope>
    <source>
        <strain evidence="4">CP</strain>
        <tissue evidence="4">Leaves</tissue>
    </source>
</reference>
<dbReference type="EMBL" id="JAUJYO010000010">
    <property type="protein sequence ID" value="KAK1306335.1"/>
    <property type="molecule type" value="Genomic_DNA"/>
</dbReference>
<reference evidence="4" key="1">
    <citation type="journal article" date="2023" name="Nat. Commun.">
        <title>Diploid and tetraploid genomes of Acorus and the evolution of monocots.</title>
        <authorList>
            <person name="Ma L."/>
            <person name="Liu K.W."/>
            <person name="Li Z."/>
            <person name="Hsiao Y.Y."/>
            <person name="Qi Y."/>
            <person name="Fu T."/>
            <person name="Tang G.D."/>
            <person name="Zhang D."/>
            <person name="Sun W.H."/>
            <person name="Liu D.K."/>
            <person name="Li Y."/>
            <person name="Chen G.Z."/>
            <person name="Liu X.D."/>
            <person name="Liao X.Y."/>
            <person name="Jiang Y.T."/>
            <person name="Yu X."/>
            <person name="Hao Y."/>
            <person name="Huang J."/>
            <person name="Zhao X.W."/>
            <person name="Ke S."/>
            <person name="Chen Y.Y."/>
            <person name="Wu W.L."/>
            <person name="Hsu J.L."/>
            <person name="Lin Y.F."/>
            <person name="Huang M.D."/>
            <person name="Li C.Y."/>
            <person name="Huang L."/>
            <person name="Wang Z.W."/>
            <person name="Zhao X."/>
            <person name="Zhong W.Y."/>
            <person name="Peng D.H."/>
            <person name="Ahmad S."/>
            <person name="Lan S."/>
            <person name="Zhang J.S."/>
            <person name="Tsai W.C."/>
            <person name="Van de Peer Y."/>
            <person name="Liu Z.J."/>
        </authorList>
    </citation>
    <scope>NUCLEOTIDE SEQUENCE</scope>
    <source>
        <strain evidence="4">CP</strain>
    </source>
</reference>
<protein>
    <recommendedName>
        <fullName evidence="6">Galactose oxidase/kelch repeat superfamily protein</fullName>
    </recommendedName>
</protein>
<dbReference type="PANTHER" id="PTHR46647:SF1">
    <property type="entry name" value="RAB9 EFFECTOR PROTEIN WITH KELCH MOTIFS"/>
    <property type="match status" value="1"/>
</dbReference>
<gene>
    <name evidence="4" type="ORF">QJS10_CPA10g02013</name>
</gene>
<feature type="compositionally biased region" description="Low complexity" evidence="3">
    <location>
        <begin position="501"/>
        <end position="513"/>
    </location>
</feature>
<name>A0AAV9DYN7_ACOCL</name>
<dbReference type="InterPro" id="IPR015915">
    <property type="entry name" value="Kelch-typ_b-propeller"/>
</dbReference>